<gene>
    <name evidence="2" type="ORF">Indivirus_1_64</name>
</gene>
<proteinExistence type="predicted"/>
<accession>A0A1V0SCM3</accession>
<protein>
    <submittedName>
        <fullName evidence="2">Ankyrin repeat protein</fullName>
    </submittedName>
</protein>
<feature type="compositionally biased region" description="Low complexity" evidence="1">
    <location>
        <begin position="472"/>
        <end position="483"/>
    </location>
</feature>
<dbReference type="PANTHER" id="PTHR24121:SF21">
    <property type="entry name" value="ANKYRIN REPEAT FAMILY PROTEIN"/>
    <property type="match status" value="1"/>
</dbReference>
<dbReference type="InterPro" id="IPR036770">
    <property type="entry name" value="Ankyrin_rpt-contain_sf"/>
</dbReference>
<dbReference type="Gene3D" id="1.25.40.20">
    <property type="entry name" value="Ankyrin repeat-containing domain"/>
    <property type="match status" value="1"/>
</dbReference>
<dbReference type="EMBL" id="KY684085">
    <property type="protein sequence ID" value="ARF09441.1"/>
    <property type="molecule type" value="Genomic_DNA"/>
</dbReference>
<dbReference type="SUPFAM" id="SSF48403">
    <property type="entry name" value="Ankyrin repeat"/>
    <property type="match status" value="1"/>
</dbReference>
<dbReference type="PANTHER" id="PTHR24121">
    <property type="entry name" value="NO MECHANORECEPTOR POTENTIAL C, ISOFORM D-RELATED"/>
    <property type="match status" value="1"/>
</dbReference>
<dbReference type="PROSITE" id="PS50297">
    <property type="entry name" value="ANK_REP_REGION"/>
    <property type="match status" value="1"/>
</dbReference>
<feature type="compositionally biased region" description="Basic and acidic residues" evidence="1">
    <location>
        <begin position="454"/>
        <end position="471"/>
    </location>
</feature>
<name>A0A1V0SCM3_9VIRU</name>
<sequence length="490" mass="53017">MNYLDMDLSDITTNTLGSLSDLNDSIMSTQKQSGGGIFDALFGRSSSKYDDAVLTAARQGNYNVVDFMIDQNAIDLSAQDENGNTVLHHLVGAASPNHALISKILKTTQSGGDDGIKSQTAGGNKNFINIQNKDGDTPLIVAVKKGHHDLCSELIIGGSDKTIRNAEGLRVETETPEELFNFSPKYVQEVSALPLQEGQNELFNSPTSPFPENSNIFMASEGSNGNESLVNLLNRQANKSSLATSAAESYKGNWSESIQEAGCGCGSTRPPVIMADTETLLNDLQKYFSVDANQSGGSNVTAPTENTETFLNALCTKMYNGPNQLGGTCGIRTPIVVAPNDSQTGGKKKKTKKSRATSRNMELGRIINAQTDEIIKRVVSKIQNLIEEDKKTFKGLKADEATAKAAKAILWKMIKEQNPDMKSSLDVAIAMEKMATTEMIKSLKPADIKKIMKDISEHRAEKEKHMKEKELSSTSSESVPEMSNVSETSA</sequence>
<organism evidence="2">
    <name type="scientific">Indivirus ILV1</name>
    <dbReference type="NCBI Taxonomy" id="1977633"/>
    <lineage>
        <taxon>Viruses</taxon>
        <taxon>Varidnaviria</taxon>
        <taxon>Bamfordvirae</taxon>
        <taxon>Nucleocytoviricota</taxon>
        <taxon>Megaviricetes</taxon>
        <taxon>Imitervirales</taxon>
        <taxon>Mimiviridae</taxon>
        <taxon>Klosneuvirinae</taxon>
        <taxon>Indivirus</taxon>
    </lineage>
</organism>
<feature type="region of interest" description="Disordered" evidence="1">
    <location>
        <begin position="454"/>
        <end position="490"/>
    </location>
</feature>
<evidence type="ECO:0000256" key="1">
    <source>
        <dbReference type="SAM" id="MobiDB-lite"/>
    </source>
</evidence>
<dbReference type="InterPro" id="IPR002110">
    <property type="entry name" value="Ankyrin_rpt"/>
</dbReference>
<dbReference type="Pfam" id="PF00023">
    <property type="entry name" value="Ank"/>
    <property type="match status" value="1"/>
</dbReference>
<evidence type="ECO:0000313" key="2">
    <source>
        <dbReference type="EMBL" id="ARF09441.1"/>
    </source>
</evidence>
<dbReference type="SMART" id="SM00248">
    <property type="entry name" value="ANK"/>
    <property type="match status" value="2"/>
</dbReference>
<reference evidence="2" key="1">
    <citation type="journal article" date="2017" name="Science">
        <title>Giant viruses with an expanded complement of translation system components.</title>
        <authorList>
            <person name="Schulz F."/>
            <person name="Yutin N."/>
            <person name="Ivanova N.N."/>
            <person name="Ortega D.R."/>
            <person name="Lee T.K."/>
            <person name="Vierheilig J."/>
            <person name="Daims H."/>
            <person name="Horn M."/>
            <person name="Wagner M."/>
            <person name="Jensen G.J."/>
            <person name="Kyrpides N.C."/>
            <person name="Koonin E.V."/>
            <person name="Woyke T."/>
        </authorList>
    </citation>
    <scope>NUCLEOTIDE SEQUENCE</scope>
    <source>
        <strain evidence="2">ILV1</strain>
    </source>
</reference>
<dbReference type="PROSITE" id="PS50088">
    <property type="entry name" value="ANK_REPEAT"/>
    <property type="match status" value="1"/>
</dbReference>